<dbReference type="Gene3D" id="1.10.1740.10">
    <property type="match status" value="1"/>
</dbReference>
<dbReference type="SUPFAM" id="SSF88659">
    <property type="entry name" value="Sigma3 and sigma4 domains of RNA polymerase sigma factors"/>
    <property type="match status" value="1"/>
</dbReference>
<dbReference type="RefSeq" id="WP_203374860.1">
    <property type="nucleotide sequence ID" value="NZ_JAENHP010000001.1"/>
</dbReference>
<dbReference type="PANTHER" id="PTHR43133:SF62">
    <property type="entry name" value="RNA POLYMERASE SIGMA FACTOR SIGZ"/>
    <property type="match status" value="1"/>
</dbReference>
<feature type="domain" description="RNA polymerase sigma-70 region 2" evidence="5">
    <location>
        <begin position="28"/>
        <end position="94"/>
    </location>
</feature>
<name>A0ABS2A6V1_9ACTN</name>
<keyword evidence="8" id="KW-1185">Reference proteome</keyword>
<dbReference type="PANTHER" id="PTHR43133">
    <property type="entry name" value="RNA POLYMERASE ECF-TYPE SIGMA FACTO"/>
    <property type="match status" value="1"/>
</dbReference>
<dbReference type="InterPro" id="IPR013324">
    <property type="entry name" value="RNA_pol_sigma_r3/r4-like"/>
</dbReference>
<gene>
    <name evidence="7" type="ORF">JIG36_05530</name>
</gene>
<evidence type="ECO:0000256" key="4">
    <source>
        <dbReference type="ARBA" id="ARBA00023163"/>
    </source>
</evidence>
<evidence type="ECO:0000259" key="5">
    <source>
        <dbReference type="Pfam" id="PF04542"/>
    </source>
</evidence>
<dbReference type="CDD" id="cd06171">
    <property type="entry name" value="Sigma70_r4"/>
    <property type="match status" value="1"/>
</dbReference>
<comment type="caution">
    <text evidence="7">The sequence shown here is derived from an EMBL/GenBank/DDBJ whole genome shotgun (WGS) entry which is preliminary data.</text>
</comment>
<feature type="domain" description="RNA polymerase sigma factor 70 region 4 type 2" evidence="6">
    <location>
        <begin position="119"/>
        <end position="170"/>
    </location>
</feature>
<dbReference type="Pfam" id="PF04542">
    <property type="entry name" value="Sigma70_r2"/>
    <property type="match status" value="1"/>
</dbReference>
<dbReference type="InterPro" id="IPR007627">
    <property type="entry name" value="RNA_pol_sigma70_r2"/>
</dbReference>
<dbReference type="InterPro" id="IPR039425">
    <property type="entry name" value="RNA_pol_sigma-70-like"/>
</dbReference>
<dbReference type="EMBL" id="JAENHP010000001">
    <property type="protein sequence ID" value="MBM2615019.1"/>
    <property type="molecule type" value="Genomic_DNA"/>
</dbReference>
<dbReference type="Pfam" id="PF08281">
    <property type="entry name" value="Sigma70_r4_2"/>
    <property type="match status" value="1"/>
</dbReference>
<proteinExistence type="inferred from homology"/>
<dbReference type="InterPro" id="IPR013325">
    <property type="entry name" value="RNA_pol_sigma_r2"/>
</dbReference>
<organism evidence="7 8">
    <name type="scientific">Paractinoplanes ovalisporus</name>
    <dbReference type="NCBI Taxonomy" id="2810368"/>
    <lineage>
        <taxon>Bacteria</taxon>
        <taxon>Bacillati</taxon>
        <taxon>Actinomycetota</taxon>
        <taxon>Actinomycetes</taxon>
        <taxon>Micromonosporales</taxon>
        <taxon>Micromonosporaceae</taxon>
        <taxon>Paractinoplanes</taxon>
    </lineage>
</organism>
<keyword evidence="2" id="KW-0805">Transcription regulation</keyword>
<evidence type="ECO:0000259" key="6">
    <source>
        <dbReference type="Pfam" id="PF08281"/>
    </source>
</evidence>
<reference evidence="7 8" key="1">
    <citation type="submission" date="2021-01" db="EMBL/GenBank/DDBJ databases">
        <title>Actinoplanes sp. nov. LDG1-06 isolated from lichen.</title>
        <authorList>
            <person name="Saeng-In P."/>
            <person name="Phongsopitanun W."/>
            <person name="Kanchanasin P."/>
            <person name="Yuki M."/>
            <person name="Kudo T."/>
            <person name="Ohkuma M."/>
            <person name="Tanasupawat S."/>
        </authorList>
    </citation>
    <scope>NUCLEOTIDE SEQUENCE [LARGE SCALE GENOMIC DNA]</scope>
    <source>
        <strain evidence="7 8">LDG1-06</strain>
    </source>
</reference>
<dbReference type="Proteomes" id="UP000632138">
    <property type="component" value="Unassembled WGS sequence"/>
</dbReference>
<evidence type="ECO:0000256" key="2">
    <source>
        <dbReference type="ARBA" id="ARBA00023015"/>
    </source>
</evidence>
<dbReference type="Gene3D" id="1.10.10.10">
    <property type="entry name" value="Winged helix-like DNA-binding domain superfamily/Winged helix DNA-binding domain"/>
    <property type="match status" value="1"/>
</dbReference>
<evidence type="ECO:0000313" key="8">
    <source>
        <dbReference type="Proteomes" id="UP000632138"/>
    </source>
</evidence>
<comment type="similarity">
    <text evidence="1">Belongs to the sigma-70 factor family. ECF subfamily.</text>
</comment>
<dbReference type="InterPro" id="IPR014284">
    <property type="entry name" value="RNA_pol_sigma-70_dom"/>
</dbReference>
<keyword evidence="4" id="KW-0804">Transcription</keyword>
<sequence>MGTLPITDDVRLREGLIAGSEQALAEVYDTFSPYVFGMALQMTRDRGAAEDITQEVFVDLWRRPERFDPHRAPLRGWLCMIARRRGIDWVRRHRTRVTVQIAAAEATPEDVVLNSTTHRQVRRAVADLPDTHREAVLLAYYDGLTYREVAQALNIPEGTAKWRLRNALHRLGERLLAEGL</sequence>
<evidence type="ECO:0000256" key="1">
    <source>
        <dbReference type="ARBA" id="ARBA00010641"/>
    </source>
</evidence>
<evidence type="ECO:0000256" key="3">
    <source>
        <dbReference type="ARBA" id="ARBA00023082"/>
    </source>
</evidence>
<dbReference type="InterPro" id="IPR013249">
    <property type="entry name" value="RNA_pol_sigma70_r4_t2"/>
</dbReference>
<dbReference type="NCBIfam" id="TIGR02937">
    <property type="entry name" value="sigma70-ECF"/>
    <property type="match status" value="1"/>
</dbReference>
<evidence type="ECO:0000313" key="7">
    <source>
        <dbReference type="EMBL" id="MBM2615019.1"/>
    </source>
</evidence>
<dbReference type="InterPro" id="IPR036388">
    <property type="entry name" value="WH-like_DNA-bd_sf"/>
</dbReference>
<protein>
    <submittedName>
        <fullName evidence="7">Sigma-70 family RNA polymerase sigma factor</fullName>
    </submittedName>
</protein>
<accession>A0ABS2A6V1</accession>
<dbReference type="SUPFAM" id="SSF88946">
    <property type="entry name" value="Sigma2 domain of RNA polymerase sigma factors"/>
    <property type="match status" value="1"/>
</dbReference>
<keyword evidence="3" id="KW-0731">Sigma factor</keyword>